<evidence type="ECO:0000256" key="1">
    <source>
        <dbReference type="ARBA" id="ARBA00022723"/>
    </source>
</evidence>
<comment type="caution">
    <text evidence="6">The sequence shown here is derived from an EMBL/GenBank/DDBJ whole genome shotgun (WGS) entry which is preliminary data.</text>
</comment>
<dbReference type="AlphaFoldDB" id="A0A9P5YU96"/>
<proteinExistence type="predicted"/>
<keyword evidence="7" id="KW-1185">Reference proteome</keyword>
<evidence type="ECO:0000256" key="2">
    <source>
        <dbReference type="ARBA" id="ARBA00022771"/>
    </source>
</evidence>
<keyword evidence="1" id="KW-0479">Metal-binding</keyword>
<evidence type="ECO:0000256" key="3">
    <source>
        <dbReference type="ARBA" id="ARBA00022833"/>
    </source>
</evidence>
<protein>
    <recommendedName>
        <fullName evidence="5">MYND-type domain-containing protein</fullName>
    </recommendedName>
</protein>
<evidence type="ECO:0000313" key="6">
    <source>
        <dbReference type="EMBL" id="KAF9475549.1"/>
    </source>
</evidence>
<dbReference type="InterPro" id="IPR002893">
    <property type="entry name" value="Znf_MYND"/>
</dbReference>
<name>A0A9P5YU96_9AGAR</name>
<feature type="domain" description="MYND-type" evidence="5">
    <location>
        <begin position="27"/>
        <end position="72"/>
    </location>
</feature>
<keyword evidence="3" id="KW-0862">Zinc</keyword>
<accession>A0A9P5YU96</accession>
<dbReference type="PROSITE" id="PS50865">
    <property type="entry name" value="ZF_MYND_2"/>
    <property type="match status" value="1"/>
</dbReference>
<dbReference type="Pfam" id="PF01753">
    <property type="entry name" value="zf-MYND"/>
    <property type="match status" value="1"/>
</dbReference>
<dbReference type="GO" id="GO:0008270">
    <property type="term" value="F:zinc ion binding"/>
    <property type="evidence" value="ECO:0007669"/>
    <property type="project" value="UniProtKB-KW"/>
</dbReference>
<dbReference type="Proteomes" id="UP000807469">
    <property type="component" value="Unassembled WGS sequence"/>
</dbReference>
<dbReference type="OrthoDB" id="3007465at2759"/>
<evidence type="ECO:0000256" key="4">
    <source>
        <dbReference type="PROSITE-ProRule" id="PRU00134"/>
    </source>
</evidence>
<organism evidence="6 7">
    <name type="scientific">Pholiota conissans</name>
    <dbReference type="NCBI Taxonomy" id="109636"/>
    <lineage>
        <taxon>Eukaryota</taxon>
        <taxon>Fungi</taxon>
        <taxon>Dikarya</taxon>
        <taxon>Basidiomycota</taxon>
        <taxon>Agaricomycotina</taxon>
        <taxon>Agaricomycetes</taxon>
        <taxon>Agaricomycetidae</taxon>
        <taxon>Agaricales</taxon>
        <taxon>Agaricineae</taxon>
        <taxon>Strophariaceae</taxon>
        <taxon>Pholiota</taxon>
    </lineage>
</organism>
<evidence type="ECO:0000313" key="7">
    <source>
        <dbReference type="Proteomes" id="UP000807469"/>
    </source>
</evidence>
<gene>
    <name evidence="6" type="ORF">BDN70DRAFT_883605</name>
</gene>
<dbReference type="EMBL" id="MU155328">
    <property type="protein sequence ID" value="KAF9475549.1"/>
    <property type="molecule type" value="Genomic_DNA"/>
</dbReference>
<reference evidence="6" key="1">
    <citation type="submission" date="2020-11" db="EMBL/GenBank/DDBJ databases">
        <authorList>
            <consortium name="DOE Joint Genome Institute"/>
            <person name="Ahrendt S."/>
            <person name="Riley R."/>
            <person name="Andreopoulos W."/>
            <person name="Labutti K."/>
            <person name="Pangilinan J."/>
            <person name="Ruiz-Duenas F.J."/>
            <person name="Barrasa J.M."/>
            <person name="Sanchez-Garcia M."/>
            <person name="Camarero S."/>
            <person name="Miyauchi S."/>
            <person name="Serrano A."/>
            <person name="Linde D."/>
            <person name="Babiker R."/>
            <person name="Drula E."/>
            <person name="Ayuso-Fernandez I."/>
            <person name="Pacheco R."/>
            <person name="Padilla G."/>
            <person name="Ferreira P."/>
            <person name="Barriuso J."/>
            <person name="Kellner H."/>
            <person name="Castanera R."/>
            <person name="Alfaro M."/>
            <person name="Ramirez L."/>
            <person name="Pisabarro A.G."/>
            <person name="Kuo A."/>
            <person name="Tritt A."/>
            <person name="Lipzen A."/>
            <person name="He G."/>
            <person name="Yan M."/>
            <person name="Ng V."/>
            <person name="Cullen D."/>
            <person name="Martin F."/>
            <person name="Rosso M.-N."/>
            <person name="Henrissat B."/>
            <person name="Hibbett D."/>
            <person name="Martinez A.T."/>
            <person name="Grigoriev I.V."/>
        </authorList>
    </citation>
    <scope>NUCLEOTIDE SEQUENCE</scope>
    <source>
        <strain evidence="6">CIRM-BRFM 674</strain>
    </source>
</reference>
<dbReference type="SUPFAM" id="SSF144232">
    <property type="entry name" value="HIT/MYND zinc finger-like"/>
    <property type="match status" value="1"/>
</dbReference>
<dbReference type="Gene3D" id="6.10.140.2220">
    <property type="match status" value="1"/>
</dbReference>
<sequence length="257" mass="29536">MAPDQLNESDSKTKVVDLKLPSAMGECDYCSGEEYEEREEEVTMMRCSRCKNQFYCSDRCQKKDWKMHRYNCSPLYDEAIPGTFPRDKESEEEIQRLDKILADWGKALEAHRKDVTETRRIKGSSLPGAASFLEVVPSPRFPPYKREIPDQKTKKYRLPLVYMARLFLNDLVGGLSEEATEAFLDRFKAVHMPSAFAQLYGPKLLARPADLSSGEYGSFMSFAPIFTIQGIGAYHLNEQTKKRWLNLANAGKYLWDE</sequence>
<dbReference type="PROSITE" id="PS01360">
    <property type="entry name" value="ZF_MYND_1"/>
    <property type="match status" value="1"/>
</dbReference>
<evidence type="ECO:0000259" key="5">
    <source>
        <dbReference type="PROSITE" id="PS50865"/>
    </source>
</evidence>
<keyword evidence="2 4" id="KW-0863">Zinc-finger</keyword>